<feature type="transmembrane region" description="Helical" evidence="6">
    <location>
        <begin position="230"/>
        <end position="248"/>
    </location>
</feature>
<evidence type="ECO:0000256" key="2">
    <source>
        <dbReference type="ARBA" id="ARBA00022475"/>
    </source>
</evidence>
<evidence type="ECO:0000256" key="6">
    <source>
        <dbReference type="SAM" id="Phobius"/>
    </source>
</evidence>
<feature type="transmembrane region" description="Helical" evidence="6">
    <location>
        <begin position="101"/>
        <end position="121"/>
    </location>
</feature>
<evidence type="ECO:0000256" key="5">
    <source>
        <dbReference type="ARBA" id="ARBA00023136"/>
    </source>
</evidence>
<reference evidence="8 9" key="1">
    <citation type="submission" date="2017-02" db="EMBL/GenBank/DDBJ databases">
        <title>Complete genome sequence of the drought resistance-promoting endophyte Pantoea alhagi LTYR-11Z.</title>
        <authorList>
            <person name="Zhang L."/>
        </authorList>
    </citation>
    <scope>NUCLEOTIDE SEQUENCE [LARGE SCALE GENOMIC DNA]</scope>
    <source>
        <strain evidence="8 9">LTYR-11Z</strain>
        <plasmid evidence="9">Plasmid ppaltyr11z</plasmid>
    </source>
</reference>
<sequence>MKSTYSTGVICCLIATLSWGAGFPIMTSALTYIDPYTFTTLRYGFSGIALIIALLMLEGRSGLSFKGERIGLAWLLGTIAFVGFGFFVFLGQQMAGKDGALTASIMMATMPMIGILVNWLVKKVAPPSISIGLIVMSFFGVITVITKGHYSTLFDSPGNYKANALIIIGVFCWVIYTIGASFFPKWSPLKYTTLTTCLGVCSIIFLNAIFYLSGFLPIPTSSALVTIAPHVAYMALIASFIGILCWNIGNKILTPMNGVLFMDIVPITAFSISAMTTVIPGAAEVTGACITGAALILNNLYLRYKKPKPVVLPVRTS</sequence>
<dbReference type="PANTHER" id="PTHR42920:SF14">
    <property type="entry name" value="TRANSPORTER, DRUG_METABOLITE EXPORTER FAMILY"/>
    <property type="match status" value="1"/>
</dbReference>
<dbReference type="GO" id="GO:0005886">
    <property type="term" value="C:plasma membrane"/>
    <property type="evidence" value="ECO:0007669"/>
    <property type="project" value="UniProtKB-SubCell"/>
</dbReference>
<feature type="transmembrane region" description="Helical" evidence="6">
    <location>
        <begin position="285"/>
        <end position="302"/>
    </location>
</feature>
<keyword evidence="8" id="KW-0614">Plasmid</keyword>
<dbReference type="InterPro" id="IPR051258">
    <property type="entry name" value="Diverse_Substrate_Transporter"/>
</dbReference>
<keyword evidence="9" id="KW-1185">Reference proteome</keyword>
<proteinExistence type="predicted"/>
<organism evidence="8 9">
    <name type="scientific">Pantoea alhagi</name>
    <dbReference type="NCBI Taxonomy" id="1891675"/>
    <lineage>
        <taxon>Bacteria</taxon>
        <taxon>Pseudomonadati</taxon>
        <taxon>Pseudomonadota</taxon>
        <taxon>Gammaproteobacteria</taxon>
        <taxon>Enterobacterales</taxon>
        <taxon>Erwiniaceae</taxon>
        <taxon>Pantoea</taxon>
    </lineage>
</organism>
<dbReference type="Pfam" id="PF00892">
    <property type="entry name" value="EamA"/>
    <property type="match status" value="2"/>
</dbReference>
<comment type="subcellular location">
    <subcellularLocation>
        <location evidence="1">Cell membrane</location>
        <topology evidence="1">Multi-pass membrane protein</topology>
    </subcellularLocation>
</comment>
<feature type="domain" description="EamA" evidence="7">
    <location>
        <begin position="7"/>
        <end position="145"/>
    </location>
</feature>
<keyword evidence="3 6" id="KW-0812">Transmembrane</keyword>
<accession>A0A1W6BBG1</accession>
<protein>
    <submittedName>
        <fullName evidence="8">EamA family transporter</fullName>
    </submittedName>
</protein>
<keyword evidence="4 6" id="KW-1133">Transmembrane helix</keyword>
<geneLocation type="plasmid" evidence="9">
    <name>ppaltyr11z</name>
</geneLocation>
<feature type="transmembrane region" description="Helical" evidence="6">
    <location>
        <begin position="260"/>
        <end position="279"/>
    </location>
</feature>
<feature type="transmembrane region" description="Helical" evidence="6">
    <location>
        <begin position="36"/>
        <end position="57"/>
    </location>
</feature>
<keyword evidence="2" id="KW-1003">Cell membrane</keyword>
<keyword evidence="5 6" id="KW-0472">Membrane</keyword>
<gene>
    <name evidence="8" type="ORF">B1H58_20425</name>
</gene>
<evidence type="ECO:0000256" key="3">
    <source>
        <dbReference type="ARBA" id="ARBA00022692"/>
    </source>
</evidence>
<dbReference type="OrthoDB" id="4167046at2"/>
<dbReference type="KEGG" id="palh:B1H58_20425"/>
<dbReference type="InterPro" id="IPR000620">
    <property type="entry name" value="EamA_dom"/>
</dbReference>
<feature type="transmembrane region" description="Helical" evidence="6">
    <location>
        <begin position="69"/>
        <end position="89"/>
    </location>
</feature>
<evidence type="ECO:0000256" key="1">
    <source>
        <dbReference type="ARBA" id="ARBA00004651"/>
    </source>
</evidence>
<feature type="domain" description="EamA" evidence="7">
    <location>
        <begin position="163"/>
        <end position="297"/>
    </location>
</feature>
<feature type="transmembrane region" description="Helical" evidence="6">
    <location>
        <begin position="195"/>
        <end position="218"/>
    </location>
</feature>
<dbReference type="RefSeq" id="WP_085072404.1">
    <property type="nucleotide sequence ID" value="NZ_CP019707.1"/>
</dbReference>
<evidence type="ECO:0000313" key="8">
    <source>
        <dbReference type="EMBL" id="ARJ44389.1"/>
    </source>
</evidence>
<feature type="transmembrane region" description="Helical" evidence="6">
    <location>
        <begin position="128"/>
        <end position="150"/>
    </location>
</feature>
<dbReference type="AlphaFoldDB" id="A0A1W6BBG1"/>
<feature type="transmembrane region" description="Helical" evidence="6">
    <location>
        <begin position="162"/>
        <end position="183"/>
    </location>
</feature>
<evidence type="ECO:0000259" key="7">
    <source>
        <dbReference type="Pfam" id="PF00892"/>
    </source>
</evidence>
<dbReference type="Proteomes" id="UP000192900">
    <property type="component" value="Plasmid pPALTYR11Z"/>
</dbReference>
<evidence type="ECO:0000256" key="4">
    <source>
        <dbReference type="ARBA" id="ARBA00022989"/>
    </source>
</evidence>
<dbReference type="EMBL" id="CP019707">
    <property type="protein sequence ID" value="ARJ44389.1"/>
    <property type="molecule type" value="Genomic_DNA"/>
</dbReference>
<evidence type="ECO:0000313" key="9">
    <source>
        <dbReference type="Proteomes" id="UP000192900"/>
    </source>
</evidence>
<dbReference type="PANTHER" id="PTHR42920">
    <property type="entry name" value="OS03G0707200 PROTEIN-RELATED"/>
    <property type="match status" value="1"/>
</dbReference>
<name>A0A1W6BBG1_9GAMM</name>